<organism evidence="2 3">
    <name type="scientific">Linum tenue</name>
    <dbReference type="NCBI Taxonomy" id="586396"/>
    <lineage>
        <taxon>Eukaryota</taxon>
        <taxon>Viridiplantae</taxon>
        <taxon>Streptophyta</taxon>
        <taxon>Embryophyta</taxon>
        <taxon>Tracheophyta</taxon>
        <taxon>Spermatophyta</taxon>
        <taxon>Magnoliopsida</taxon>
        <taxon>eudicotyledons</taxon>
        <taxon>Gunneridae</taxon>
        <taxon>Pentapetalae</taxon>
        <taxon>rosids</taxon>
        <taxon>fabids</taxon>
        <taxon>Malpighiales</taxon>
        <taxon>Linaceae</taxon>
        <taxon>Linum</taxon>
    </lineage>
</organism>
<keyword evidence="3" id="KW-1185">Reference proteome</keyword>
<feature type="compositionally biased region" description="Acidic residues" evidence="1">
    <location>
        <begin position="69"/>
        <end position="86"/>
    </location>
</feature>
<dbReference type="AlphaFoldDB" id="A0AAV0IC36"/>
<proteinExistence type="predicted"/>
<evidence type="ECO:0000313" key="3">
    <source>
        <dbReference type="Proteomes" id="UP001154282"/>
    </source>
</evidence>
<gene>
    <name evidence="2" type="ORF">LITE_LOCUS8557</name>
</gene>
<feature type="region of interest" description="Disordered" evidence="1">
    <location>
        <begin position="58"/>
        <end position="122"/>
    </location>
</feature>
<evidence type="ECO:0000256" key="1">
    <source>
        <dbReference type="SAM" id="MobiDB-lite"/>
    </source>
</evidence>
<feature type="non-terminal residue" evidence="2">
    <location>
        <position position="1"/>
    </location>
</feature>
<dbReference type="Proteomes" id="UP001154282">
    <property type="component" value="Unassembled WGS sequence"/>
</dbReference>
<comment type="caution">
    <text evidence="2">The sequence shown here is derived from an EMBL/GenBank/DDBJ whole genome shotgun (WGS) entry which is preliminary data.</text>
</comment>
<reference evidence="2" key="1">
    <citation type="submission" date="2022-08" db="EMBL/GenBank/DDBJ databases">
        <authorList>
            <person name="Gutierrez-Valencia J."/>
        </authorList>
    </citation>
    <scope>NUCLEOTIDE SEQUENCE</scope>
</reference>
<evidence type="ECO:0000313" key="2">
    <source>
        <dbReference type="EMBL" id="CAI0395006.1"/>
    </source>
</evidence>
<sequence length="122" mass="13895">KFRPTNYFSPTRASARGTAVHKDFVSAFSRVFQTAEEFFWGRFVNFSGVRASLPGRENAVAQDVHDQEEAREEDEAEPADSWLDQDEDRKHDQVQCEAQALAPHQARVLSRGDGTMVDYRMS</sequence>
<dbReference type="EMBL" id="CAMGYJ010000003">
    <property type="protein sequence ID" value="CAI0395006.1"/>
    <property type="molecule type" value="Genomic_DNA"/>
</dbReference>
<protein>
    <submittedName>
        <fullName evidence="2">Uncharacterized protein</fullName>
    </submittedName>
</protein>
<accession>A0AAV0IC36</accession>
<name>A0AAV0IC36_9ROSI</name>